<dbReference type="InterPro" id="IPR033847">
    <property type="entry name" value="Citrt_syn/SCS-alpha_CS"/>
</dbReference>
<proteinExistence type="predicted"/>
<evidence type="ECO:0000259" key="4">
    <source>
        <dbReference type="Pfam" id="PF00549"/>
    </source>
</evidence>
<keyword evidence="3" id="KW-0547">Nucleotide-binding</keyword>
<sequence>MMYHYAKERGARIVGPNCPGVASPGKAKVGIIPNVVFRPGRVGVISRSGTLTYEIVNGIRENGLGQSTCIGLGGDPVVGTSFVDALPWFENDPDTDLLVLVGEIGGTAEEDAAEYIRQYFTKPVVAYIAGRAAPAGKRMGHAGAIISRGKGTAQSKQAALEAAGARVGRFPFEIPDSSPRFSGSGV</sequence>
<protein>
    <submittedName>
        <fullName evidence="5">Succinyl-CoA synthetase, alpha subunit</fullName>
    </submittedName>
</protein>
<dbReference type="FunFam" id="3.40.50.261:FF:000006">
    <property type="entry name" value="Succinate--CoA ligase [ADP-forming] subunit alpha"/>
    <property type="match status" value="1"/>
</dbReference>
<feature type="domain" description="ATP-citrate synthase/succinyl-CoA ligase C-terminal" evidence="4">
    <location>
        <begin position="45"/>
        <end position="165"/>
    </location>
</feature>
<dbReference type="PANTHER" id="PTHR11117:SF2">
    <property type="entry name" value="SUCCINATE--COA LIGASE [ADP_GDP-FORMING] SUBUNIT ALPHA, MITOCHONDRIAL"/>
    <property type="match status" value="1"/>
</dbReference>
<dbReference type="GO" id="GO:0004776">
    <property type="term" value="F:succinate-CoA ligase (GDP-forming) activity"/>
    <property type="evidence" value="ECO:0007669"/>
    <property type="project" value="TreeGrafter"/>
</dbReference>
<evidence type="ECO:0000256" key="3">
    <source>
        <dbReference type="ARBA" id="ARBA00022741"/>
    </source>
</evidence>
<evidence type="ECO:0000256" key="1">
    <source>
        <dbReference type="ARBA" id="ARBA00022532"/>
    </source>
</evidence>
<dbReference type="Gene3D" id="3.40.50.261">
    <property type="entry name" value="Succinyl-CoA synthetase domains"/>
    <property type="match status" value="1"/>
</dbReference>
<reference evidence="5" key="2">
    <citation type="journal article" date="2014" name="ISME J.">
        <title>Microbial stratification in low pH oxic and suboxic macroscopic growths along an acid mine drainage.</title>
        <authorList>
            <person name="Mendez-Garcia C."/>
            <person name="Mesa V."/>
            <person name="Sprenger R.R."/>
            <person name="Richter M."/>
            <person name="Diez M.S."/>
            <person name="Solano J."/>
            <person name="Bargiela R."/>
            <person name="Golyshina O.V."/>
            <person name="Manteca A."/>
            <person name="Ramos J.L."/>
            <person name="Gallego J.R."/>
            <person name="Llorente I."/>
            <person name="Martins Dos Santos V.A."/>
            <person name="Jensen O.N."/>
            <person name="Pelaez A.I."/>
            <person name="Sanchez J."/>
            <person name="Ferrer M."/>
        </authorList>
    </citation>
    <scope>NUCLEOTIDE SEQUENCE</scope>
</reference>
<dbReference type="GO" id="GO:0006099">
    <property type="term" value="P:tricarboxylic acid cycle"/>
    <property type="evidence" value="ECO:0007669"/>
    <property type="project" value="UniProtKB-KW"/>
</dbReference>
<evidence type="ECO:0000256" key="2">
    <source>
        <dbReference type="ARBA" id="ARBA00022598"/>
    </source>
</evidence>
<feature type="non-terminal residue" evidence="5">
    <location>
        <position position="186"/>
    </location>
</feature>
<dbReference type="SUPFAM" id="SSF52210">
    <property type="entry name" value="Succinyl-CoA synthetase domains"/>
    <property type="match status" value="1"/>
</dbReference>
<comment type="caution">
    <text evidence="5">The sequence shown here is derived from an EMBL/GenBank/DDBJ whole genome shotgun (WGS) entry which is preliminary data.</text>
</comment>
<dbReference type="AlphaFoldDB" id="T1C621"/>
<dbReference type="GO" id="GO:0009361">
    <property type="term" value="C:succinate-CoA ligase complex (ADP-forming)"/>
    <property type="evidence" value="ECO:0007669"/>
    <property type="project" value="TreeGrafter"/>
</dbReference>
<dbReference type="GO" id="GO:0000166">
    <property type="term" value="F:nucleotide binding"/>
    <property type="evidence" value="ECO:0007669"/>
    <property type="project" value="UniProtKB-KW"/>
</dbReference>
<reference evidence="5" key="1">
    <citation type="submission" date="2013-08" db="EMBL/GenBank/DDBJ databases">
        <authorList>
            <person name="Mendez C."/>
            <person name="Richter M."/>
            <person name="Ferrer M."/>
            <person name="Sanchez J."/>
        </authorList>
    </citation>
    <scope>NUCLEOTIDE SEQUENCE</scope>
</reference>
<name>T1C621_9ZZZZ</name>
<keyword evidence="2" id="KW-0436">Ligase</keyword>
<keyword evidence="1" id="KW-0816">Tricarboxylic acid cycle</keyword>
<dbReference type="PROSITE" id="PS00399">
    <property type="entry name" value="SUCCINYL_COA_LIG_2"/>
    <property type="match status" value="1"/>
</dbReference>
<organism evidence="5">
    <name type="scientific">mine drainage metagenome</name>
    <dbReference type="NCBI Taxonomy" id="410659"/>
    <lineage>
        <taxon>unclassified sequences</taxon>
        <taxon>metagenomes</taxon>
        <taxon>ecological metagenomes</taxon>
    </lineage>
</organism>
<dbReference type="PRINTS" id="PR01798">
    <property type="entry name" value="SCOASYNTHASE"/>
</dbReference>
<dbReference type="InterPro" id="IPR016102">
    <property type="entry name" value="Succinyl-CoA_synth-like"/>
</dbReference>
<dbReference type="Pfam" id="PF00549">
    <property type="entry name" value="Ligase_CoA"/>
    <property type="match status" value="1"/>
</dbReference>
<dbReference type="InterPro" id="IPR017440">
    <property type="entry name" value="Cit_synth/succinyl-CoA_lig_AS"/>
</dbReference>
<gene>
    <name evidence="5" type="ORF">B1B_01758</name>
</gene>
<dbReference type="InterPro" id="IPR005811">
    <property type="entry name" value="SUCC_ACL_C"/>
</dbReference>
<dbReference type="PANTHER" id="PTHR11117">
    <property type="entry name" value="SUCCINYL-COA LIGASE SUBUNIT ALPHA"/>
    <property type="match status" value="1"/>
</dbReference>
<evidence type="ECO:0000313" key="5">
    <source>
        <dbReference type="EMBL" id="EQD76333.1"/>
    </source>
</evidence>
<dbReference type="GO" id="GO:0004775">
    <property type="term" value="F:succinate-CoA ligase (ADP-forming) activity"/>
    <property type="evidence" value="ECO:0007669"/>
    <property type="project" value="TreeGrafter"/>
</dbReference>
<dbReference type="PROSITE" id="PS01216">
    <property type="entry name" value="SUCCINYL_COA_LIG_1"/>
    <property type="match status" value="1"/>
</dbReference>
<accession>T1C621</accession>
<dbReference type="EMBL" id="AUZY01001080">
    <property type="protein sequence ID" value="EQD76333.1"/>
    <property type="molecule type" value="Genomic_DNA"/>
</dbReference>